<protein>
    <submittedName>
        <fullName evidence="4">Uncharacterized protein</fullName>
    </submittedName>
</protein>
<dbReference type="SUPFAM" id="SSF48403">
    <property type="entry name" value="Ankyrin repeat"/>
    <property type="match status" value="1"/>
</dbReference>
<evidence type="ECO:0000313" key="4">
    <source>
        <dbReference type="EMBL" id="OLP79175.1"/>
    </source>
</evidence>
<organism evidence="4 5">
    <name type="scientific">Symbiodinium microadriaticum</name>
    <name type="common">Dinoflagellate</name>
    <name type="synonym">Zooxanthella microadriatica</name>
    <dbReference type="NCBI Taxonomy" id="2951"/>
    <lineage>
        <taxon>Eukaryota</taxon>
        <taxon>Sar</taxon>
        <taxon>Alveolata</taxon>
        <taxon>Dinophyceae</taxon>
        <taxon>Suessiales</taxon>
        <taxon>Symbiodiniaceae</taxon>
        <taxon>Symbiodinium</taxon>
    </lineage>
</organism>
<dbReference type="EMBL" id="LSRX01001515">
    <property type="protein sequence ID" value="OLP79175.1"/>
    <property type="molecule type" value="Genomic_DNA"/>
</dbReference>
<dbReference type="PROSITE" id="PS50088">
    <property type="entry name" value="ANK_REPEAT"/>
    <property type="match status" value="1"/>
</dbReference>
<evidence type="ECO:0000256" key="1">
    <source>
        <dbReference type="PROSITE-ProRule" id="PRU00023"/>
    </source>
</evidence>
<keyword evidence="3" id="KW-0472">Membrane</keyword>
<dbReference type="InterPro" id="IPR002110">
    <property type="entry name" value="Ankyrin_rpt"/>
</dbReference>
<dbReference type="InterPro" id="IPR036770">
    <property type="entry name" value="Ankyrin_rpt-contain_sf"/>
</dbReference>
<accession>A0A1Q9C8F6</accession>
<proteinExistence type="predicted"/>
<comment type="caution">
    <text evidence="4">The sequence shown here is derived from an EMBL/GenBank/DDBJ whole genome shotgun (WGS) entry which is preliminary data.</text>
</comment>
<feature type="compositionally biased region" description="Basic residues" evidence="2">
    <location>
        <begin position="237"/>
        <end position="250"/>
    </location>
</feature>
<evidence type="ECO:0000313" key="5">
    <source>
        <dbReference type="Proteomes" id="UP000186817"/>
    </source>
</evidence>
<feature type="repeat" description="ANK" evidence="1">
    <location>
        <begin position="173"/>
        <end position="205"/>
    </location>
</feature>
<evidence type="ECO:0000256" key="3">
    <source>
        <dbReference type="SAM" id="Phobius"/>
    </source>
</evidence>
<gene>
    <name evidence="4" type="ORF">AK812_SmicGene40572</name>
</gene>
<keyword evidence="5" id="KW-1185">Reference proteome</keyword>
<keyword evidence="3" id="KW-0812">Transmembrane</keyword>
<dbReference type="OrthoDB" id="10338253at2759"/>
<reference evidence="4 5" key="1">
    <citation type="submission" date="2016-02" db="EMBL/GenBank/DDBJ databases">
        <title>Genome analysis of coral dinoflagellate symbionts highlights evolutionary adaptations to a symbiotic lifestyle.</title>
        <authorList>
            <person name="Aranda M."/>
            <person name="Li Y."/>
            <person name="Liew Y.J."/>
            <person name="Baumgarten S."/>
            <person name="Simakov O."/>
            <person name="Wilson M."/>
            <person name="Piel J."/>
            <person name="Ashoor H."/>
            <person name="Bougouffa S."/>
            <person name="Bajic V.B."/>
            <person name="Ryu T."/>
            <person name="Ravasi T."/>
            <person name="Bayer T."/>
            <person name="Micklem G."/>
            <person name="Kim H."/>
            <person name="Bhak J."/>
            <person name="Lajeunesse T.C."/>
            <person name="Voolstra C.R."/>
        </authorList>
    </citation>
    <scope>NUCLEOTIDE SEQUENCE [LARGE SCALE GENOMIC DNA]</scope>
    <source>
        <strain evidence="4 5">CCMP2467</strain>
    </source>
</reference>
<dbReference type="Proteomes" id="UP000186817">
    <property type="component" value="Unassembled WGS sequence"/>
</dbReference>
<name>A0A1Q9C8F6_SYMMI</name>
<dbReference type="Gene3D" id="1.25.40.20">
    <property type="entry name" value="Ankyrin repeat-containing domain"/>
    <property type="match status" value="1"/>
</dbReference>
<feature type="transmembrane region" description="Helical" evidence="3">
    <location>
        <begin position="91"/>
        <end position="117"/>
    </location>
</feature>
<dbReference type="AlphaFoldDB" id="A0A1Q9C8F6"/>
<keyword evidence="3" id="KW-1133">Transmembrane helix</keyword>
<keyword evidence="1" id="KW-0040">ANK repeat</keyword>
<feature type="region of interest" description="Disordered" evidence="2">
    <location>
        <begin position="237"/>
        <end position="282"/>
    </location>
</feature>
<sequence length="282" mass="31535">MPEDMPVEGLHAEDSPRPTLLTSRLADLCQKDEGMPAVQAPKPQVFGAALQHNGTEVRLVAMTEEAEVSNVNRDRQFEIVRDGEFAEAKKVMVVALVVVMVVVVVVVAGTDVLQLFIPREAERKEPEELVKEEAFWTKAQEALEERARREQLLQFLRKHRFKDVNTSSGWFFNFRFPLHAAVEDNDAEMVRVLLHFKSKTKMKDAAGLSARQLARKRNHNGSHDQILQILNEHTAARRKRAAARRSTRSKTKTDGLVVDDGEPPACEGTEGQPDVGGSPEGI</sequence>
<evidence type="ECO:0000256" key="2">
    <source>
        <dbReference type="SAM" id="MobiDB-lite"/>
    </source>
</evidence>